<dbReference type="Gene3D" id="3.40.47.10">
    <property type="match status" value="2"/>
</dbReference>
<dbReference type="Proteomes" id="UP001193748">
    <property type="component" value="Unassembled WGS sequence"/>
</dbReference>
<dbReference type="GO" id="GO:0006084">
    <property type="term" value="P:acetyl-CoA metabolic process"/>
    <property type="evidence" value="ECO:0007669"/>
    <property type="project" value="InterPro"/>
</dbReference>
<dbReference type="SUPFAM" id="SSF53901">
    <property type="entry name" value="Thiolase-like"/>
    <property type="match status" value="2"/>
</dbReference>
<protein>
    <submittedName>
        <fullName evidence="6">Polyketide biosynthesis 3-hydroxy-3-methylglutaryl-CoA synthase-like enzyme PksG</fullName>
    </submittedName>
</protein>
<dbReference type="InterPro" id="IPR013528">
    <property type="entry name" value="HMG_CoA_synth_N"/>
</dbReference>
<accession>A0AAE5LPU1</accession>
<dbReference type="CDD" id="cd00827">
    <property type="entry name" value="init_cond_enzymes"/>
    <property type="match status" value="1"/>
</dbReference>
<name>A0AAE5LPU1_CLOBE</name>
<reference evidence="6" key="2">
    <citation type="submission" date="2020-06" db="EMBL/GenBank/DDBJ databases">
        <title>Genomic insights into acetone-butanol-ethanol (ABE) fermentation by sequencing solventogenic clostridia strains.</title>
        <authorList>
            <person name="Brown S."/>
        </authorList>
    </citation>
    <scope>NUCLEOTIDE SEQUENCE</scope>
    <source>
        <strain evidence="6">DJ123</strain>
    </source>
</reference>
<gene>
    <name evidence="5" type="ORF">B0H41_000470</name>
    <name evidence="6" type="ORF">BCD95_002415</name>
</gene>
<evidence type="ECO:0000256" key="2">
    <source>
        <dbReference type="ARBA" id="ARBA00022679"/>
    </source>
</evidence>
<evidence type="ECO:0000256" key="1">
    <source>
        <dbReference type="ARBA" id="ARBA00007061"/>
    </source>
</evidence>
<evidence type="ECO:0000259" key="3">
    <source>
        <dbReference type="Pfam" id="PF01154"/>
    </source>
</evidence>
<dbReference type="Pfam" id="PF01154">
    <property type="entry name" value="HMG_CoA_synt_N"/>
    <property type="match status" value="1"/>
</dbReference>
<evidence type="ECO:0000313" key="5">
    <source>
        <dbReference type="EMBL" id="NRT86791.1"/>
    </source>
</evidence>
<dbReference type="Proteomes" id="UP000822184">
    <property type="component" value="Unassembled WGS sequence"/>
</dbReference>
<evidence type="ECO:0000313" key="7">
    <source>
        <dbReference type="Proteomes" id="UP000822184"/>
    </source>
</evidence>
<dbReference type="InterPro" id="IPR013746">
    <property type="entry name" value="HMG_CoA_synt_C_dom"/>
</dbReference>
<evidence type="ECO:0000313" key="6">
    <source>
        <dbReference type="EMBL" id="NSB14156.1"/>
    </source>
</evidence>
<keyword evidence="2" id="KW-0808">Transferase</keyword>
<dbReference type="Pfam" id="PF08540">
    <property type="entry name" value="HMG_CoA_synt_C"/>
    <property type="match status" value="1"/>
</dbReference>
<dbReference type="AlphaFoldDB" id="A0AAE5LPU1"/>
<sequence length="419" mass="47337">MISVGIEAMNVFGGASFINIEELAKHRHIDPSKYEKLLIKEKTVVLPYEDPVSYGVNAAKPIIDSLSEEEKNKIELLITCTESGIDFGKSISTYIHKYLKLKNNCRLFEIKGACYSGTAGFQMAVNFILSQVSTNAKALVIISDVSRFMSVQNGENIDMDWNFFEPTSGAGSVAMLISNNPAIFKLDVGASGYYGYEVMDTCRPNVDGEAGDADLGLMSYIDCCEHAFLEYKKRVPEADYRNTFDYLAFHTPFGGMVKSAHRTVMRRIVKASPKEIKEDFERRVIPGIEYCQSVGNIMGSTLYTALAGIIDNVIIDMPKRIGCFSYGSGCCSEFFSGIITEQAHDLQKRFNIEKNLAQRYKLSMDEYEDTIRKNGLVRFGIRNIKLDLNSMSQVINSDNKEKRLFLKEIKEFHREYEWI</sequence>
<dbReference type="PANTHER" id="PTHR43323">
    <property type="entry name" value="3-HYDROXY-3-METHYLGLUTARYL COENZYME A SYNTHASE"/>
    <property type="match status" value="1"/>
</dbReference>
<dbReference type="GO" id="GO:0004421">
    <property type="term" value="F:hydroxymethylglutaryl-CoA synthase activity"/>
    <property type="evidence" value="ECO:0007669"/>
    <property type="project" value="InterPro"/>
</dbReference>
<feature type="domain" description="Hydroxymethylglutaryl-coenzyme A synthase C-terminal" evidence="4">
    <location>
        <begin position="266"/>
        <end position="385"/>
    </location>
</feature>
<dbReference type="PANTHER" id="PTHR43323:SF2">
    <property type="entry name" value="HYDROXYMETHYLGLUTARYL-COA SYNTHASE"/>
    <property type="match status" value="1"/>
</dbReference>
<feature type="domain" description="Hydroxymethylglutaryl-coenzyme A synthase N-terminal" evidence="3">
    <location>
        <begin position="3"/>
        <end position="180"/>
    </location>
</feature>
<dbReference type="EMBL" id="JABTDW010000001">
    <property type="protein sequence ID" value="NSB14156.1"/>
    <property type="molecule type" value="Genomic_DNA"/>
</dbReference>
<evidence type="ECO:0000259" key="4">
    <source>
        <dbReference type="Pfam" id="PF08540"/>
    </source>
</evidence>
<comment type="similarity">
    <text evidence="1">Belongs to the thiolase-like superfamily. HMG-CoA synthase family.</text>
</comment>
<dbReference type="InterPro" id="IPR016039">
    <property type="entry name" value="Thiolase-like"/>
</dbReference>
<reference evidence="5" key="3">
    <citation type="journal article" date="2022" name="Nat. Biotechnol.">
        <title>Carbon-negative production of acetone and isopropanol by gas fermentation at industrial pilot scale.</title>
        <authorList>
            <person name="Liew F.E."/>
            <person name="Nogle R."/>
            <person name="Abdalla T."/>
            <person name="Rasor B.J."/>
            <person name="Canter C."/>
            <person name="Jensen R.O."/>
            <person name="Wang L."/>
            <person name="Strutz J."/>
            <person name="Chirania P."/>
            <person name="De Tissera S."/>
            <person name="Mueller A.P."/>
            <person name="Ruan Z."/>
            <person name="Gao A."/>
            <person name="Tran L."/>
            <person name="Engle N.L."/>
            <person name="Bromley J.C."/>
            <person name="Daniell J."/>
            <person name="Conrado R."/>
            <person name="Tschaplinski T.J."/>
            <person name="Giannone R.J."/>
            <person name="Hettich R.L."/>
            <person name="Karim A.S."/>
            <person name="Simpson S.D."/>
            <person name="Brown S.D."/>
            <person name="Leang C."/>
            <person name="Jewett M.C."/>
            <person name="Kopke M."/>
        </authorList>
    </citation>
    <scope>NUCLEOTIDE SEQUENCE</scope>
    <source>
        <strain evidence="5">DJ080</strain>
    </source>
</reference>
<reference evidence="5" key="1">
    <citation type="submission" date="2020-05" db="EMBL/GenBank/DDBJ databases">
        <authorList>
            <person name="Brown S."/>
            <person name="Huntemann M."/>
            <person name="Clum A."/>
            <person name="Spunde A."/>
            <person name="Palaniappan K."/>
            <person name="Ritter S."/>
            <person name="Mikhailova N."/>
            <person name="Chen I.-M."/>
            <person name="Stamatis D."/>
            <person name="Reddy T."/>
            <person name="O'Malley R."/>
            <person name="Daum C."/>
            <person name="Shapiro N."/>
            <person name="Ivanova N."/>
            <person name="Kyrpides N."/>
            <person name="Woyke T."/>
        </authorList>
    </citation>
    <scope>NUCLEOTIDE SEQUENCE</scope>
    <source>
        <strain evidence="5">DJ080</strain>
    </source>
</reference>
<comment type="caution">
    <text evidence="6">The sequence shown here is derived from an EMBL/GenBank/DDBJ whole genome shotgun (WGS) entry which is preliminary data.</text>
</comment>
<proteinExistence type="inferred from homology"/>
<organism evidence="6 7">
    <name type="scientific">Clostridium beijerinckii</name>
    <name type="common">Clostridium MP</name>
    <dbReference type="NCBI Taxonomy" id="1520"/>
    <lineage>
        <taxon>Bacteria</taxon>
        <taxon>Bacillati</taxon>
        <taxon>Bacillota</taxon>
        <taxon>Clostridia</taxon>
        <taxon>Eubacteriales</taxon>
        <taxon>Clostridiaceae</taxon>
        <taxon>Clostridium</taxon>
    </lineage>
</organism>
<dbReference type="RefSeq" id="WP_023973751.1">
    <property type="nucleotide sequence ID" value="NZ_JABSWW010000001.1"/>
</dbReference>
<dbReference type="EMBL" id="JABSWW010000001">
    <property type="protein sequence ID" value="NRT86791.1"/>
    <property type="molecule type" value="Genomic_DNA"/>
</dbReference>